<dbReference type="EMBL" id="MN988517">
    <property type="protein sequence ID" value="QIG70478.1"/>
    <property type="molecule type" value="Genomic_DNA"/>
</dbReference>
<protein>
    <submittedName>
        <fullName evidence="1">Uncharacterized protein</fullName>
    </submittedName>
</protein>
<sequence>MTEDPMKKVFEDHRENWRITRIFRVKALIAQLERLTLSMNKGTTISYEDYQKSAAIAKELDGFFWPHLKENN</sequence>
<organism evidence="1 2">
    <name type="scientific">Rhizobium phage RHph_N38</name>
    <dbReference type="NCBI Taxonomy" id="2509750"/>
    <lineage>
        <taxon>Viruses</taxon>
        <taxon>Duplodnaviria</taxon>
        <taxon>Heunggongvirae</taxon>
        <taxon>Uroviricota</taxon>
        <taxon>Caudoviricetes</taxon>
        <taxon>Schitoviridae</taxon>
        <taxon>Demetervirinae</taxon>
        <taxon>Cyamitesvirus</taxon>
        <taxon>Cyamitesvirus N38</taxon>
    </lineage>
</organism>
<evidence type="ECO:0000313" key="2">
    <source>
        <dbReference type="Proteomes" id="UP000617684"/>
    </source>
</evidence>
<evidence type="ECO:0000313" key="1">
    <source>
        <dbReference type="EMBL" id="QIG70478.1"/>
    </source>
</evidence>
<name>A0A7S5UWS5_9CAUD</name>
<reference evidence="1" key="1">
    <citation type="submission" date="2020-01" db="EMBL/GenBank/DDBJ databases">
        <title>Patterns of diversity and host range of bacteriophage communities associated with bean-nodulatin bacteria.</title>
        <authorList>
            <person name="Vann Cauwenberghe J."/>
            <person name="Santamaria R.I."/>
            <person name="Bustos P."/>
            <person name="Juarez S."/>
            <person name="Gonzalez V."/>
        </authorList>
    </citation>
    <scope>NUCLEOTIDE SEQUENCE</scope>
</reference>
<accession>A0A7S5UWS5</accession>
<gene>
    <name evidence="1" type="ORF">EVB89_015</name>
</gene>
<dbReference type="Proteomes" id="UP000617684">
    <property type="component" value="Segment"/>
</dbReference>
<keyword evidence="2" id="KW-1185">Reference proteome</keyword>
<proteinExistence type="predicted"/>